<proteinExistence type="predicted"/>
<comment type="caution">
    <text evidence="2">The sequence shown here is derived from an EMBL/GenBank/DDBJ whole genome shotgun (WGS) entry which is preliminary data.</text>
</comment>
<evidence type="ECO:0000256" key="1">
    <source>
        <dbReference type="SAM" id="MobiDB-lite"/>
    </source>
</evidence>
<feature type="region of interest" description="Disordered" evidence="1">
    <location>
        <begin position="19"/>
        <end position="66"/>
    </location>
</feature>
<reference evidence="2" key="1">
    <citation type="submission" date="2022-12" db="EMBL/GenBank/DDBJ databases">
        <authorList>
            <person name="Petersen C."/>
        </authorList>
    </citation>
    <scope>NUCLEOTIDE SEQUENCE</scope>
    <source>
        <strain evidence="2">IBT 3081</strain>
    </source>
</reference>
<sequence length="180" mass="19504">MSTSHASKFVSTIHPATCVALSNDANSGKRSDKTTTPPKKTHPAKPMVLPQTPKPTQNTQADPGANFKSYYPAHSSQPSLSNRLPIYWTSHDSATPSQCCAQTTTRRLLDHTPNNQLHMTAFVPTLPAEHIRLPSARWQAAATSRSQPSPPWLAATLRQSGVGPGSWEILCTFTPLSVPN</sequence>
<evidence type="ECO:0000313" key="2">
    <source>
        <dbReference type="EMBL" id="KAJ5383212.1"/>
    </source>
</evidence>
<dbReference type="GeneID" id="81458036"/>
<dbReference type="AlphaFoldDB" id="A0A9W9SRA9"/>
<dbReference type="RefSeq" id="XP_056582988.1">
    <property type="nucleotide sequence ID" value="XM_056718853.1"/>
</dbReference>
<organism evidence="2 3">
    <name type="scientific">Penicillium concentricum</name>
    <dbReference type="NCBI Taxonomy" id="293559"/>
    <lineage>
        <taxon>Eukaryota</taxon>
        <taxon>Fungi</taxon>
        <taxon>Dikarya</taxon>
        <taxon>Ascomycota</taxon>
        <taxon>Pezizomycotina</taxon>
        <taxon>Eurotiomycetes</taxon>
        <taxon>Eurotiomycetidae</taxon>
        <taxon>Eurotiales</taxon>
        <taxon>Aspergillaceae</taxon>
        <taxon>Penicillium</taxon>
    </lineage>
</organism>
<evidence type="ECO:0000313" key="3">
    <source>
        <dbReference type="Proteomes" id="UP001147752"/>
    </source>
</evidence>
<dbReference type="Proteomes" id="UP001147752">
    <property type="component" value="Unassembled WGS sequence"/>
</dbReference>
<protein>
    <submittedName>
        <fullName evidence="2">Uncharacterized protein</fullName>
    </submittedName>
</protein>
<dbReference type="OrthoDB" id="4337608at2759"/>
<reference evidence="2" key="2">
    <citation type="journal article" date="2023" name="IMA Fungus">
        <title>Comparative genomic study of the Penicillium genus elucidates a diverse pangenome and 15 lateral gene transfer events.</title>
        <authorList>
            <person name="Petersen C."/>
            <person name="Sorensen T."/>
            <person name="Nielsen M.R."/>
            <person name="Sondergaard T.E."/>
            <person name="Sorensen J.L."/>
            <person name="Fitzpatrick D.A."/>
            <person name="Frisvad J.C."/>
            <person name="Nielsen K.L."/>
        </authorList>
    </citation>
    <scope>NUCLEOTIDE SEQUENCE</scope>
    <source>
        <strain evidence="2">IBT 3081</strain>
    </source>
</reference>
<accession>A0A9W9SRA9</accession>
<keyword evidence="3" id="KW-1185">Reference proteome</keyword>
<dbReference type="EMBL" id="JAPZBT010000001">
    <property type="protein sequence ID" value="KAJ5383212.1"/>
    <property type="molecule type" value="Genomic_DNA"/>
</dbReference>
<name>A0A9W9SRA9_9EURO</name>
<gene>
    <name evidence="2" type="ORF">N7517_001123</name>
</gene>